<name>Q4D068_TRYCC</name>
<organism evidence="7 8">
    <name type="scientific">Trypanosoma cruzi (strain CL Brener)</name>
    <dbReference type="NCBI Taxonomy" id="353153"/>
    <lineage>
        <taxon>Eukaryota</taxon>
        <taxon>Discoba</taxon>
        <taxon>Euglenozoa</taxon>
        <taxon>Kinetoplastea</taxon>
        <taxon>Metakinetoplastina</taxon>
        <taxon>Trypanosomatida</taxon>
        <taxon>Trypanosomatidae</taxon>
        <taxon>Trypanosoma</taxon>
        <taxon>Schizotrypanum</taxon>
    </lineage>
</organism>
<gene>
    <name evidence="7" type="ORF">Tc00.1047053508675.9</name>
</gene>
<proteinExistence type="predicted"/>
<evidence type="ECO:0000256" key="3">
    <source>
        <dbReference type="ARBA" id="ARBA00022741"/>
    </source>
</evidence>
<evidence type="ECO:0000256" key="1">
    <source>
        <dbReference type="ARBA" id="ARBA00022527"/>
    </source>
</evidence>
<evidence type="ECO:0000256" key="5">
    <source>
        <dbReference type="ARBA" id="ARBA00022840"/>
    </source>
</evidence>
<dbReference type="InterPro" id="IPR017441">
    <property type="entry name" value="Protein_kinase_ATP_BS"/>
</dbReference>
<dbReference type="SMR" id="Q4D068"/>
<evidence type="ECO:0000256" key="2">
    <source>
        <dbReference type="ARBA" id="ARBA00022679"/>
    </source>
</evidence>
<sequence length="186" mass="19971">MPSSQSGGPQPLASLTAVAASDVVAPQQLAQSIATTNTTTTTAAAAAAVVVAAAAANNANININNADKNNNNNNNNNNTNSKTTVALENARLHPRCALFRPSVALSQEIMPLYRLINSKYSEERRCRQPGPKYNDGYDDRHGHYLVFTGEVIWGRYTVQGILGRGSFGTVLKCFDEKHQEQVAAKV</sequence>
<dbReference type="AlphaFoldDB" id="Q4D068"/>
<dbReference type="Proteomes" id="UP000002296">
    <property type="component" value="Unassembled WGS sequence"/>
</dbReference>
<dbReference type="PANTHER" id="PTHR24058">
    <property type="entry name" value="DUAL SPECIFICITY PROTEIN KINASE"/>
    <property type="match status" value="1"/>
</dbReference>
<comment type="caution">
    <text evidence="7">The sequence shown here is derived from an EMBL/GenBank/DDBJ whole genome shotgun (WGS) entry which is preliminary data.</text>
</comment>
<keyword evidence="5 6" id="KW-0067">ATP-binding</keyword>
<evidence type="ECO:0000256" key="4">
    <source>
        <dbReference type="ARBA" id="ARBA00022777"/>
    </source>
</evidence>
<reference evidence="7 8" key="1">
    <citation type="journal article" date="2005" name="Science">
        <title>The genome sequence of Trypanosoma cruzi, etiologic agent of Chagas disease.</title>
        <authorList>
            <person name="El-Sayed N.M."/>
            <person name="Myler P.J."/>
            <person name="Bartholomeu D.C."/>
            <person name="Nilsson D."/>
            <person name="Aggarwal G."/>
            <person name="Tran A.N."/>
            <person name="Ghedin E."/>
            <person name="Worthey E.A."/>
            <person name="Delcher A.L."/>
            <person name="Blandin G."/>
            <person name="Westenberger S.J."/>
            <person name="Caler E."/>
            <person name="Cerqueira G.C."/>
            <person name="Branche C."/>
            <person name="Haas B."/>
            <person name="Anupama A."/>
            <person name="Arner E."/>
            <person name="Aslund L."/>
            <person name="Attipoe P."/>
            <person name="Bontempi E."/>
            <person name="Bringaud F."/>
            <person name="Burton P."/>
            <person name="Cadag E."/>
            <person name="Campbell D.A."/>
            <person name="Carrington M."/>
            <person name="Crabtree J."/>
            <person name="Darban H."/>
            <person name="da Silveira J.F."/>
            <person name="de Jong P."/>
            <person name="Edwards K."/>
            <person name="Englund P.T."/>
            <person name="Fazelina G."/>
            <person name="Feldblyum T."/>
            <person name="Ferella M."/>
            <person name="Frasch A.C."/>
            <person name="Gull K."/>
            <person name="Horn D."/>
            <person name="Hou L."/>
            <person name="Huang Y."/>
            <person name="Kindlund E."/>
            <person name="Klingbeil M."/>
            <person name="Kluge S."/>
            <person name="Koo H."/>
            <person name="Lacerda D."/>
            <person name="Levin M.J."/>
            <person name="Lorenzi H."/>
            <person name="Louie T."/>
            <person name="Machado C.R."/>
            <person name="McCulloch R."/>
            <person name="McKenna A."/>
            <person name="Mizuno Y."/>
            <person name="Mottram J.C."/>
            <person name="Nelson S."/>
            <person name="Ochaya S."/>
            <person name="Osoegawa K."/>
            <person name="Pai G."/>
            <person name="Parsons M."/>
            <person name="Pentony M."/>
            <person name="Pettersson U."/>
            <person name="Pop M."/>
            <person name="Ramirez J.L."/>
            <person name="Rinta J."/>
            <person name="Robertson L."/>
            <person name="Salzberg S.L."/>
            <person name="Sanchez D.O."/>
            <person name="Seyler A."/>
            <person name="Sharma R."/>
            <person name="Shetty J."/>
            <person name="Simpson A.J."/>
            <person name="Sisk E."/>
            <person name="Tammi M.T."/>
            <person name="Tarleton R."/>
            <person name="Teixeira S."/>
            <person name="Van Aken S."/>
            <person name="Vogt C."/>
            <person name="Ward P.N."/>
            <person name="Wickstead B."/>
            <person name="Wortman J."/>
            <person name="White O."/>
            <person name="Fraser C.M."/>
            <person name="Stuart K.D."/>
            <person name="Andersson B."/>
        </authorList>
    </citation>
    <scope>NUCLEOTIDE SEQUENCE [LARGE SCALE GENOMIC DNA]</scope>
    <source>
        <strain evidence="7 8">CL Brener</strain>
    </source>
</reference>
<dbReference type="GeneID" id="3538056"/>
<feature type="binding site" evidence="6">
    <location>
        <position position="185"/>
    </location>
    <ligand>
        <name>ATP</name>
        <dbReference type="ChEBI" id="CHEBI:30616"/>
    </ligand>
</feature>
<keyword evidence="8" id="KW-1185">Reference proteome</keyword>
<evidence type="ECO:0000313" key="8">
    <source>
        <dbReference type="Proteomes" id="UP000002296"/>
    </source>
</evidence>
<dbReference type="RefSeq" id="XP_807770.1">
    <property type="nucleotide sequence ID" value="XM_802677.1"/>
</dbReference>
<dbReference type="GO" id="GO:0004674">
    <property type="term" value="F:protein serine/threonine kinase activity"/>
    <property type="evidence" value="ECO:0007669"/>
    <property type="project" value="UniProtKB-KW"/>
</dbReference>
<keyword evidence="1 7" id="KW-0723">Serine/threonine-protein kinase</keyword>
<dbReference type="PANTHER" id="PTHR24058:SF131">
    <property type="entry name" value="KINASE, PUTATIVE-RELATED"/>
    <property type="match status" value="1"/>
</dbReference>
<dbReference type="InterPro" id="IPR050494">
    <property type="entry name" value="Ser_Thr_dual-spec_kinase"/>
</dbReference>
<dbReference type="SUPFAM" id="SSF56112">
    <property type="entry name" value="Protein kinase-like (PK-like)"/>
    <property type="match status" value="1"/>
</dbReference>
<dbReference type="PROSITE" id="PS00107">
    <property type="entry name" value="PROTEIN_KINASE_ATP"/>
    <property type="match status" value="1"/>
</dbReference>
<accession>Q4D068</accession>
<protein>
    <submittedName>
        <fullName evidence="7">Serine/threonine protein kinase, putative</fullName>
    </submittedName>
</protein>
<dbReference type="InParanoid" id="Q4D068"/>
<feature type="non-terminal residue" evidence="7">
    <location>
        <position position="186"/>
    </location>
</feature>
<keyword evidence="2" id="KW-0808">Transferase</keyword>
<dbReference type="EMBL" id="AAHK01001323">
    <property type="protein sequence ID" value="EAN85919.1"/>
    <property type="molecule type" value="Genomic_DNA"/>
</dbReference>
<dbReference type="InterPro" id="IPR011009">
    <property type="entry name" value="Kinase-like_dom_sf"/>
</dbReference>
<dbReference type="STRING" id="353153.Q4D068"/>
<evidence type="ECO:0000313" key="7">
    <source>
        <dbReference type="EMBL" id="EAN85919.1"/>
    </source>
</evidence>
<dbReference type="PaxDb" id="353153-Q4D068"/>
<evidence type="ECO:0000256" key="6">
    <source>
        <dbReference type="PROSITE-ProRule" id="PRU10141"/>
    </source>
</evidence>
<dbReference type="GO" id="GO:0005524">
    <property type="term" value="F:ATP binding"/>
    <property type="evidence" value="ECO:0007669"/>
    <property type="project" value="UniProtKB-UniRule"/>
</dbReference>
<dbReference type="eggNOG" id="KOG0667">
    <property type="taxonomic scope" value="Eukaryota"/>
</dbReference>
<keyword evidence="3 6" id="KW-0547">Nucleotide-binding</keyword>
<keyword evidence="4 7" id="KW-0418">Kinase</keyword>
<dbReference type="KEGG" id="tcr:508675.9"/>
<dbReference type="Gene3D" id="3.30.200.20">
    <property type="entry name" value="Phosphorylase Kinase, domain 1"/>
    <property type="match status" value="1"/>
</dbReference>